<reference evidence="6 7" key="1">
    <citation type="submission" date="2016-04" db="EMBL/GenBank/DDBJ databases">
        <title>A degradative enzymes factory behind the ericoid mycorrhizal symbiosis.</title>
        <authorList>
            <consortium name="DOE Joint Genome Institute"/>
            <person name="Martino E."/>
            <person name="Morin E."/>
            <person name="Grelet G."/>
            <person name="Kuo A."/>
            <person name="Kohler A."/>
            <person name="Daghino S."/>
            <person name="Barry K."/>
            <person name="Choi C."/>
            <person name="Cichocki N."/>
            <person name="Clum A."/>
            <person name="Copeland A."/>
            <person name="Hainaut M."/>
            <person name="Haridas S."/>
            <person name="Labutti K."/>
            <person name="Lindquist E."/>
            <person name="Lipzen A."/>
            <person name="Khouja H.-R."/>
            <person name="Murat C."/>
            <person name="Ohm R."/>
            <person name="Olson A."/>
            <person name="Spatafora J."/>
            <person name="Veneault-Fourrey C."/>
            <person name="Henrissat B."/>
            <person name="Grigoriev I."/>
            <person name="Martin F."/>
            <person name="Perotto S."/>
        </authorList>
    </citation>
    <scope>NUCLEOTIDE SEQUENCE [LARGE SCALE GENOMIC DNA]</scope>
    <source>
        <strain evidence="6 7">F</strain>
    </source>
</reference>
<organism evidence="6 7">
    <name type="scientific">Hyaloscypha variabilis (strain UAMH 11265 / GT02V1 / F)</name>
    <name type="common">Meliniomyces variabilis</name>
    <dbReference type="NCBI Taxonomy" id="1149755"/>
    <lineage>
        <taxon>Eukaryota</taxon>
        <taxon>Fungi</taxon>
        <taxon>Dikarya</taxon>
        <taxon>Ascomycota</taxon>
        <taxon>Pezizomycotina</taxon>
        <taxon>Leotiomycetes</taxon>
        <taxon>Helotiales</taxon>
        <taxon>Hyaloscyphaceae</taxon>
        <taxon>Hyaloscypha</taxon>
        <taxon>Hyaloscypha variabilis</taxon>
    </lineage>
</organism>
<dbReference type="PANTHER" id="PTHR23502:SF24">
    <property type="entry name" value="TRANSPORTER, PUTATIVE-RELATED"/>
    <property type="match status" value="1"/>
</dbReference>
<keyword evidence="4 5" id="KW-0472">Membrane</keyword>
<gene>
    <name evidence="6" type="ORF">L207DRAFT_541775</name>
</gene>
<protein>
    <recommendedName>
        <fullName evidence="8">MFS general substrate transporter</fullName>
    </recommendedName>
</protein>
<keyword evidence="7" id="KW-1185">Reference proteome</keyword>
<name>A0A2J6S4X9_HYAVF</name>
<dbReference type="PANTHER" id="PTHR23502">
    <property type="entry name" value="MAJOR FACILITATOR SUPERFAMILY"/>
    <property type="match status" value="1"/>
</dbReference>
<dbReference type="GO" id="GO:0022857">
    <property type="term" value="F:transmembrane transporter activity"/>
    <property type="evidence" value="ECO:0007669"/>
    <property type="project" value="TreeGrafter"/>
</dbReference>
<dbReference type="OrthoDB" id="3936150at2759"/>
<feature type="transmembrane region" description="Helical" evidence="5">
    <location>
        <begin position="81"/>
        <end position="101"/>
    </location>
</feature>
<evidence type="ECO:0000256" key="3">
    <source>
        <dbReference type="ARBA" id="ARBA00022989"/>
    </source>
</evidence>
<comment type="subcellular location">
    <subcellularLocation>
        <location evidence="1">Membrane</location>
        <topology evidence="1">Multi-pass membrane protein</topology>
    </subcellularLocation>
</comment>
<dbReference type="Proteomes" id="UP000235786">
    <property type="component" value="Unassembled WGS sequence"/>
</dbReference>
<evidence type="ECO:0000256" key="2">
    <source>
        <dbReference type="ARBA" id="ARBA00022692"/>
    </source>
</evidence>
<feature type="transmembrane region" description="Helical" evidence="5">
    <location>
        <begin position="50"/>
        <end position="69"/>
    </location>
</feature>
<evidence type="ECO:0000313" key="6">
    <source>
        <dbReference type="EMBL" id="PMD45819.1"/>
    </source>
</evidence>
<feature type="transmembrane region" description="Helical" evidence="5">
    <location>
        <begin position="297"/>
        <end position="316"/>
    </location>
</feature>
<feature type="transmembrane region" description="Helical" evidence="5">
    <location>
        <begin position="171"/>
        <end position="189"/>
    </location>
</feature>
<keyword evidence="2 5" id="KW-0812">Transmembrane</keyword>
<dbReference type="EMBL" id="KZ613940">
    <property type="protein sequence ID" value="PMD45819.1"/>
    <property type="molecule type" value="Genomic_DNA"/>
</dbReference>
<evidence type="ECO:0000256" key="1">
    <source>
        <dbReference type="ARBA" id="ARBA00004141"/>
    </source>
</evidence>
<evidence type="ECO:0000256" key="4">
    <source>
        <dbReference type="ARBA" id="ARBA00023136"/>
    </source>
</evidence>
<dbReference type="SUPFAM" id="SSF103473">
    <property type="entry name" value="MFS general substrate transporter"/>
    <property type="match status" value="1"/>
</dbReference>
<feature type="transmembrane region" description="Helical" evidence="5">
    <location>
        <begin position="195"/>
        <end position="215"/>
    </location>
</feature>
<evidence type="ECO:0008006" key="8">
    <source>
        <dbReference type="Google" id="ProtNLM"/>
    </source>
</evidence>
<proteinExistence type="predicted"/>
<keyword evidence="3 5" id="KW-1133">Transmembrane helix</keyword>
<dbReference type="AlphaFoldDB" id="A0A2J6S4X9"/>
<sequence>MAQMDYPEKQMKALFNVSTEVGSLGLSLYVLGLAVGPMSLAFLSEYFGRSPIYIVSYGIFLLYLLGIALVQNLGEFLVLRFLCRTFASVTIANLGAPLRIFGTHMKLVQQSPLGICGGFWLIIILTIRETRHSVILARRQRSSKLSLSLPRFQTLIQAAQNLSQTALKRSVIFLFTEAIVQFSVLYNGYLTIDTGFYFLGIFVGTTLGVGTNALFQKPSYHREVARNGGGIRGKEGKDGMIAVVTFPISLFWCAWMSYKNILRPASALAGIGLICNPSGAGFPLFGTQMYDGLGNQGATSLLAGLAVLMVPIPFILRK</sequence>
<feature type="transmembrane region" description="Helical" evidence="5">
    <location>
        <begin position="21"/>
        <end position="44"/>
    </location>
</feature>
<dbReference type="STRING" id="1149755.A0A2J6S4X9"/>
<evidence type="ECO:0000256" key="5">
    <source>
        <dbReference type="SAM" id="Phobius"/>
    </source>
</evidence>
<dbReference type="Gene3D" id="1.20.1720.10">
    <property type="entry name" value="Multidrug resistance protein D"/>
    <property type="match status" value="1"/>
</dbReference>
<evidence type="ECO:0000313" key="7">
    <source>
        <dbReference type="Proteomes" id="UP000235786"/>
    </source>
</evidence>
<accession>A0A2J6S4X9</accession>
<dbReference type="GO" id="GO:0005886">
    <property type="term" value="C:plasma membrane"/>
    <property type="evidence" value="ECO:0007669"/>
    <property type="project" value="TreeGrafter"/>
</dbReference>
<dbReference type="InterPro" id="IPR036259">
    <property type="entry name" value="MFS_trans_sf"/>
</dbReference>
<feature type="transmembrane region" description="Helical" evidence="5">
    <location>
        <begin position="107"/>
        <end position="127"/>
    </location>
</feature>